<dbReference type="Proteomes" id="UP000639772">
    <property type="component" value="Unassembled WGS sequence"/>
</dbReference>
<reference evidence="1 2" key="1">
    <citation type="journal article" date="2020" name="Nat. Food">
        <title>A phased Vanilla planifolia genome enables genetic improvement of flavour and production.</title>
        <authorList>
            <person name="Hasing T."/>
            <person name="Tang H."/>
            <person name="Brym M."/>
            <person name="Khazi F."/>
            <person name="Huang T."/>
            <person name="Chambers A.H."/>
        </authorList>
    </citation>
    <scope>NUCLEOTIDE SEQUENCE [LARGE SCALE GENOMIC DNA]</scope>
    <source>
        <tissue evidence="1">Leaf</tissue>
    </source>
</reference>
<feature type="non-terminal residue" evidence="1">
    <location>
        <position position="66"/>
    </location>
</feature>
<accession>A0A835U7M9</accession>
<protein>
    <submittedName>
        <fullName evidence="1">Uncharacterized protein</fullName>
    </submittedName>
</protein>
<sequence>EVACEGEIRGNKRSLLDKPKEVATSIEMFGPVTCGSGKRKRVEGAWWAKKVKVPTNNRKSPSISLV</sequence>
<name>A0A835U7M9_VANPL</name>
<dbReference type="EMBL" id="JADCNM010000059">
    <property type="protein sequence ID" value="KAG0451463.1"/>
    <property type="molecule type" value="Genomic_DNA"/>
</dbReference>
<proteinExistence type="predicted"/>
<comment type="caution">
    <text evidence="1">The sequence shown here is derived from an EMBL/GenBank/DDBJ whole genome shotgun (WGS) entry which is preliminary data.</text>
</comment>
<dbReference type="AlphaFoldDB" id="A0A835U7M9"/>
<gene>
    <name evidence="1" type="ORF">HPP92_026228</name>
</gene>
<organism evidence="1 2">
    <name type="scientific">Vanilla planifolia</name>
    <name type="common">Vanilla</name>
    <dbReference type="NCBI Taxonomy" id="51239"/>
    <lineage>
        <taxon>Eukaryota</taxon>
        <taxon>Viridiplantae</taxon>
        <taxon>Streptophyta</taxon>
        <taxon>Embryophyta</taxon>
        <taxon>Tracheophyta</taxon>
        <taxon>Spermatophyta</taxon>
        <taxon>Magnoliopsida</taxon>
        <taxon>Liliopsida</taxon>
        <taxon>Asparagales</taxon>
        <taxon>Orchidaceae</taxon>
        <taxon>Vanilloideae</taxon>
        <taxon>Vanilleae</taxon>
        <taxon>Vanilla</taxon>
    </lineage>
</organism>
<evidence type="ECO:0000313" key="2">
    <source>
        <dbReference type="Proteomes" id="UP000639772"/>
    </source>
</evidence>
<evidence type="ECO:0000313" key="1">
    <source>
        <dbReference type="EMBL" id="KAG0451463.1"/>
    </source>
</evidence>